<accession>A0A6J6JSD4</accession>
<organism evidence="1">
    <name type="scientific">freshwater metagenome</name>
    <dbReference type="NCBI Taxonomy" id="449393"/>
    <lineage>
        <taxon>unclassified sequences</taxon>
        <taxon>metagenomes</taxon>
        <taxon>ecological metagenomes</taxon>
    </lineage>
</organism>
<reference evidence="1" key="1">
    <citation type="submission" date="2020-05" db="EMBL/GenBank/DDBJ databases">
        <authorList>
            <person name="Chiriac C."/>
            <person name="Salcher M."/>
            <person name="Ghai R."/>
            <person name="Kavagutti S V."/>
        </authorList>
    </citation>
    <scope>NUCLEOTIDE SEQUENCE</scope>
</reference>
<dbReference type="EMBL" id="CAEZVQ010000130">
    <property type="protein sequence ID" value="CAB4640327.1"/>
    <property type="molecule type" value="Genomic_DNA"/>
</dbReference>
<dbReference type="Pfam" id="PF09438">
    <property type="entry name" value="DUF2017"/>
    <property type="match status" value="1"/>
</dbReference>
<dbReference type="InterPro" id="IPR018561">
    <property type="entry name" value="AosR"/>
</dbReference>
<dbReference type="AlphaFoldDB" id="A0A6J6JSD4"/>
<name>A0A6J6JSD4_9ZZZZ</name>
<sequence>MGNHAEGLTEGFMRKRKKTGPVEALGDGVFRINLTDSERETMLAFVDQLEEVLTAEHTDPRLRRLFPTAYHENPDLDAEYQGYMRDELSASRASSIATVREVLGTQEPISEAQLYAFMMVLNSLRLVLGTLLGVSEDEDTDDIEDDDPTFGQAQLYGYLGWLLEWTVDTLSNG</sequence>
<protein>
    <submittedName>
        <fullName evidence="1">Unannotated protein</fullName>
    </submittedName>
</protein>
<gene>
    <name evidence="1" type="ORF">UFOPK2086_00930</name>
</gene>
<proteinExistence type="predicted"/>
<evidence type="ECO:0000313" key="1">
    <source>
        <dbReference type="EMBL" id="CAB4640327.1"/>
    </source>
</evidence>